<reference evidence="7" key="1">
    <citation type="submission" date="2021-08" db="EMBL/GenBank/DDBJ databases">
        <title>Flavobacterium sp. strain CC-SYL302.</title>
        <authorList>
            <person name="Lin S.-Y."/>
            <person name="Lee T.-H."/>
            <person name="Young C.-C."/>
        </authorList>
    </citation>
    <scope>NUCLEOTIDE SEQUENCE</scope>
    <source>
        <strain evidence="7">CC-SYL302</strain>
    </source>
</reference>
<evidence type="ECO:0000259" key="5">
    <source>
        <dbReference type="Pfam" id="PF02631"/>
    </source>
</evidence>
<evidence type="ECO:0000259" key="6">
    <source>
        <dbReference type="Pfam" id="PF21981"/>
    </source>
</evidence>
<evidence type="ECO:0000256" key="3">
    <source>
        <dbReference type="ARBA" id="ARBA00018111"/>
    </source>
</evidence>
<comment type="similarity">
    <text evidence="2">Belongs to the RecX family.</text>
</comment>
<evidence type="ECO:0000313" key="7">
    <source>
        <dbReference type="EMBL" id="UYW02653.1"/>
    </source>
</evidence>
<protein>
    <recommendedName>
        <fullName evidence="3">Regulatory protein RecX</fullName>
    </recommendedName>
</protein>
<evidence type="ECO:0000313" key="8">
    <source>
        <dbReference type="Proteomes" id="UP001163328"/>
    </source>
</evidence>
<comment type="subcellular location">
    <subcellularLocation>
        <location evidence="1">Cytoplasm</location>
    </subcellularLocation>
</comment>
<dbReference type="Gene3D" id="1.10.10.10">
    <property type="entry name" value="Winged helix-like DNA-binding domain superfamily/Winged helix DNA-binding domain"/>
    <property type="match status" value="2"/>
</dbReference>
<dbReference type="Pfam" id="PF21981">
    <property type="entry name" value="RecX_HTH3"/>
    <property type="match status" value="1"/>
</dbReference>
<dbReference type="EMBL" id="CP081495">
    <property type="protein sequence ID" value="UYW02653.1"/>
    <property type="molecule type" value="Genomic_DNA"/>
</dbReference>
<evidence type="ECO:0000256" key="4">
    <source>
        <dbReference type="ARBA" id="ARBA00022490"/>
    </source>
</evidence>
<organism evidence="7 8">
    <name type="scientific">Flavobacterium agricola</name>
    <dbReference type="NCBI Taxonomy" id="2870839"/>
    <lineage>
        <taxon>Bacteria</taxon>
        <taxon>Pseudomonadati</taxon>
        <taxon>Bacteroidota</taxon>
        <taxon>Flavobacteriia</taxon>
        <taxon>Flavobacteriales</taxon>
        <taxon>Flavobacteriaceae</taxon>
        <taxon>Flavobacterium</taxon>
    </lineage>
</organism>
<evidence type="ECO:0000256" key="2">
    <source>
        <dbReference type="ARBA" id="ARBA00009695"/>
    </source>
</evidence>
<proteinExistence type="inferred from homology"/>
<dbReference type="PANTHER" id="PTHR33602:SF1">
    <property type="entry name" value="REGULATORY PROTEIN RECX FAMILY PROTEIN"/>
    <property type="match status" value="1"/>
</dbReference>
<name>A0ABY6M4P0_9FLAO</name>
<dbReference type="InterPro" id="IPR053925">
    <property type="entry name" value="RecX_HTH_3rd"/>
</dbReference>
<accession>A0ABY6M4P0</accession>
<evidence type="ECO:0000256" key="1">
    <source>
        <dbReference type="ARBA" id="ARBA00004496"/>
    </source>
</evidence>
<dbReference type="InterPro" id="IPR003783">
    <property type="entry name" value="Regulatory_RecX"/>
</dbReference>
<dbReference type="InterPro" id="IPR036388">
    <property type="entry name" value="WH-like_DNA-bd_sf"/>
</dbReference>
<feature type="domain" description="RecX third three-helical" evidence="6">
    <location>
        <begin position="110"/>
        <end position="150"/>
    </location>
</feature>
<feature type="domain" description="RecX second three-helical" evidence="5">
    <location>
        <begin position="57"/>
        <end position="98"/>
    </location>
</feature>
<keyword evidence="8" id="KW-1185">Reference proteome</keyword>
<dbReference type="Proteomes" id="UP001163328">
    <property type="component" value="Chromosome"/>
</dbReference>
<dbReference type="Pfam" id="PF02631">
    <property type="entry name" value="RecX_HTH2"/>
    <property type="match status" value="1"/>
</dbReference>
<gene>
    <name evidence="7" type="ORF">K5I29_12010</name>
</gene>
<dbReference type="InterPro" id="IPR053924">
    <property type="entry name" value="RecX_HTH_2nd"/>
</dbReference>
<dbReference type="PANTHER" id="PTHR33602">
    <property type="entry name" value="REGULATORY PROTEIN RECX FAMILY PROTEIN"/>
    <property type="match status" value="1"/>
</dbReference>
<sequence length="158" mass="19216">MILKSLPVNEVLNKLEYYCSYQDRCYKEVEYKLFEYHLTPEEKQNILIALIENKYLNEERFAISFTRGKHFYKNWGRNKIKQELKFRDISARNIETALKEINEAYETRFLAYAEKKWESINEKDILKKKNKFISQLSYKGYESHLIFDFLNDIENKKA</sequence>
<keyword evidence="4" id="KW-0963">Cytoplasm</keyword>